<protein>
    <recommendedName>
        <fullName evidence="9">ANK_REP_REGION domain-containing protein</fullName>
    </recommendedName>
</protein>
<dbReference type="SUPFAM" id="SSF48403">
    <property type="entry name" value="Ankyrin repeat"/>
    <property type="match status" value="1"/>
</dbReference>
<proteinExistence type="predicted"/>
<comment type="caution">
    <text evidence="7">The sequence shown here is derived from an EMBL/GenBank/DDBJ whole genome shotgun (WGS) entry which is preliminary data.</text>
</comment>
<sequence length="1291" mass="145669">MSSMVVQDEVGDQDYNKFGTFRRSLRQINPFKSRLFRLPATPRLTRARKGLSKAEEVTSWNFERPLYGSHMTNSTVTAAETQSTCSYEPNPMCRTIPSDSPAIMRQLPPKEVAVGGSCRVRNNRHSRPPLPSYHPPNAQEAEEVIHEHMKNLMVNPTNQRLQFLPNTSYDPQGEMYDASWRDFKSNILEGPSTQSTISCLPTGRQAMRSLSYGARDETPTTRHRLQYHLNGLLHQPSMKSLVDRSTVLKNKPSFLFEMQDFTAENSGEVVFLGREWLFKELHQTVIAEQARITLIRGAHGTGKTSIMRQLLLHSPFYSKKNSNGDTVDSGIVVGSQSSNESSLSSKNYEWLRKVSNKVVAYHECHLYASNTCGIPEFIQNTASYLRTAIKEYNDVIEDDDGLQKLLEDENEVLKFSPKQLFKKLLVDPLMMVDKVDQKPDVALIVIDAIDEAEFHRNENGESISWLIRECSNLLPSWTKWILSASAENLPFAGAEARSLWIDDMELDERVARDMRLLVDYRLSANPTLEKRICERCPQAANQILCEFIDEIVDRAKGNALFIMLLMDIIENDLINMRNMAIALLPQDLNHLYLLYFNCIFTSIQQFHAASTVMSVILASLRPLTFEQLLKIMNSGNANYGISPKELENRLNLLNPFVCKLSTGAYIQCHNSLREWLLHGSNHTDYLINVRYGHLLHGLYYTRKGDSSPEDLFELGHHLLKANPHKYMPADMAPEMPVGRDAQVLWIQRCAGTKVQNALLYQRNVFYPNNKVTRLLLMAGAQTNVFWHSNNEPLLCSYAKSGNVVLLQLLIHYGVEVNCCSRSTGQTPLMHAVREGHEEAVKLLLEAGADVSMRDSIGHTVMVHAVYAKSVRMLELTYDCEWNEQNTKNEQVKQCLELATKSGILPIVEFILNKTDVNVNLVDNMLIACSNGQLELVQYFLSKGVTLSKDQRYDGKSSLICAVESGSYDLVKSVLNGYDGDVNKDLVDGTQQNALIVASKLGHIGLVDVLLGRGVHINHQDVDGLTALSHAIINEQFSLASLLVNKKADINVVDNNGNTLLHLLAIHHNKSLVDRLLETGLQVDAKNNDGMRPVEIALTNGKQNAVDVFLRRGARLRSLTWKIAAESNPQHVISLIRKLFDDGRTLYRRNRFDEAMHRFHHALEKCTEFLIEENTFTPLIASTTTTKNGKNSNTIEAIQPQLRLCKCELLYTVADIKRQSNEFTEAVKLAGEALRFADTENVAFQLHYFRAKCYFDQGKVHDARAEAQLAATLKPDNGDIQVLLTALNSPRV</sequence>
<dbReference type="EMBL" id="CAJFDH010000003">
    <property type="protein sequence ID" value="CAD5216951.1"/>
    <property type="molecule type" value="Genomic_DNA"/>
</dbReference>
<dbReference type="SUPFAM" id="SSF52540">
    <property type="entry name" value="P-loop containing nucleoside triphosphate hydrolases"/>
    <property type="match status" value="1"/>
</dbReference>
<evidence type="ECO:0000313" key="7">
    <source>
        <dbReference type="EMBL" id="CAD5216951.1"/>
    </source>
</evidence>
<dbReference type="InterPro" id="IPR058018">
    <property type="entry name" value="AAA_lid_TANC1/2"/>
</dbReference>
<organism evidence="7 8">
    <name type="scientific">Bursaphelenchus okinawaensis</name>
    <dbReference type="NCBI Taxonomy" id="465554"/>
    <lineage>
        <taxon>Eukaryota</taxon>
        <taxon>Metazoa</taxon>
        <taxon>Ecdysozoa</taxon>
        <taxon>Nematoda</taxon>
        <taxon>Chromadorea</taxon>
        <taxon>Rhabditida</taxon>
        <taxon>Tylenchina</taxon>
        <taxon>Tylenchomorpha</taxon>
        <taxon>Aphelenchoidea</taxon>
        <taxon>Aphelenchoididae</taxon>
        <taxon>Bursaphelenchus</taxon>
    </lineage>
</organism>
<evidence type="ECO:0000256" key="1">
    <source>
        <dbReference type="ARBA" id="ARBA00022553"/>
    </source>
</evidence>
<keyword evidence="3 4" id="KW-0040">ANK repeat</keyword>
<evidence type="ECO:0000259" key="6">
    <source>
        <dbReference type="Pfam" id="PF25521"/>
    </source>
</evidence>
<evidence type="ECO:0000256" key="3">
    <source>
        <dbReference type="ARBA" id="ARBA00023043"/>
    </source>
</evidence>
<dbReference type="SMART" id="SM00248">
    <property type="entry name" value="ANK"/>
    <property type="match status" value="8"/>
</dbReference>
<dbReference type="SUPFAM" id="SSF48452">
    <property type="entry name" value="TPR-like"/>
    <property type="match status" value="1"/>
</dbReference>
<dbReference type="Gene3D" id="1.25.40.10">
    <property type="entry name" value="Tetratricopeptide repeat domain"/>
    <property type="match status" value="1"/>
</dbReference>
<dbReference type="Gene3D" id="1.25.40.20">
    <property type="entry name" value="Ankyrin repeat-containing domain"/>
    <property type="match status" value="2"/>
</dbReference>
<dbReference type="PANTHER" id="PTHR24198:SF165">
    <property type="entry name" value="ANKYRIN REPEAT-CONTAINING PROTEIN-RELATED"/>
    <property type="match status" value="1"/>
</dbReference>
<keyword evidence="2" id="KW-0677">Repeat</keyword>
<keyword evidence="1" id="KW-0597">Phosphoprotein</keyword>
<feature type="repeat" description="ANK" evidence="4">
    <location>
        <begin position="823"/>
        <end position="855"/>
    </location>
</feature>
<evidence type="ECO:0000259" key="5">
    <source>
        <dbReference type="Pfam" id="PF25520"/>
    </source>
</evidence>
<dbReference type="InterPro" id="IPR011990">
    <property type="entry name" value="TPR-like_helical_dom_sf"/>
</dbReference>
<dbReference type="InterPro" id="IPR058056">
    <property type="entry name" value="WH_TANC1/2"/>
</dbReference>
<dbReference type="Pfam" id="PF25520">
    <property type="entry name" value="AAA_lid_TANC1"/>
    <property type="match status" value="1"/>
</dbReference>
<dbReference type="Proteomes" id="UP000614601">
    <property type="component" value="Unassembled WGS sequence"/>
</dbReference>
<feature type="repeat" description="ANK" evidence="4">
    <location>
        <begin position="1022"/>
        <end position="1054"/>
    </location>
</feature>
<dbReference type="InterPro" id="IPR019734">
    <property type="entry name" value="TPR_rpt"/>
</dbReference>
<feature type="repeat" description="ANK" evidence="4">
    <location>
        <begin position="1055"/>
        <end position="1087"/>
    </location>
</feature>
<dbReference type="InterPro" id="IPR036770">
    <property type="entry name" value="Ankyrin_rpt-contain_sf"/>
</dbReference>
<dbReference type="Pfam" id="PF12796">
    <property type="entry name" value="Ank_2"/>
    <property type="match status" value="3"/>
</dbReference>
<feature type="repeat" description="ANK" evidence="4">
    <location>
        <begin position="989"/>
        <end position="1021"/>
    </location>
</feature>
<dbReference type="InterPro" id="IPR027417">
    <property type="entry name" value="P-loop_NTPase"/>
</dbReference>
<dbReference type="PROSITE" id="PS50297">
    <property type="entry name" value="ANK_REP_REGION"/>
    <property type="match status" value="3"/>
</dbReference>
<gene>
    <name evidence="7" type="ORF">BOKJ2_LOCUS6844</name>
</gene>
<dbReference type="PROSITE" id="PS50088">
    <property type="entry name" value="ANK_REPEAT"/>
    <property type="match status" value="4"/>
</dbReference>
<dbReference type="EMBL" id="CAJFCW020000003">
    <property type="protein sequence ID" value="CAG9106870.1"/>
    <property type="molecule type" value="Genomic_DNA"/>
</dbReference>
<dbReference type="OrthoDB" id="5958958at2759"/>
<evidence type="ECO:0000313" key="8">
    <source>
        <dbReference type="Proteomes" id="UP000614601"/>
    </source>
</evidence>
<feature type="domain" description="TANC1/2-like AAA+ ATPase lid" evidence="5">
    <location>
        <begin position="501"/>
        <end position="597"/>
    </location>
</feature>
<reference evidence="7" key="1">
    <citation type="submission" date="2020-09" db="EMBL/GenBank/DDBJ databases">
        <authorList>
            <person name="Kikuchi T."/>
        </authorList>
    </citation>
    <scope>NUCLEOTIDE SEQUENCE</scope>
    <source>
        <strain evidence="7">SH1</strain>
    </source>
</reference>
<dbReference type="SMART" id="SM00028">
    <property type="entry name" value="TPR"/>
    <property type="match status" value="3"/>
</dbReference>
<dbReference type="Proteomes" id="UP000783686">
    <property type="component" value="Unassembled WGS sequence"/>
</dbReference>
<dbReference type="Pfam" id="PF25521">
    <property type="entry name" value="WHD_TANC1"/>
    <property type="match status" value="1"/>
</dbReference>
<accession>A0A811KNP5</accession>
<dbReference type="InterPro" id="IPR002110">
    <property type="entry name" value="Ankyrin_rpt"/>
</dbReference>
<dbReference type="PANTHER" id="PTHR24198">
    <property type="entry name" value="ANKYRIN REPEAT AND PROTEIN KINASE DOMAIN-CONTAINING PROTEIN"/>
    <property type="match status" value="1"/>
</dbReference>
<dbReference type="Gene3D" id="3.40.50.300">
    <property type="entry name" value="P-loop containing nucleotide triphosphate hydrolases"/>
    <property type="match status" value="1"/>
</dbReference>
<name>A0A811KNP5_9BILA</name>
<keyword evidence="8" id="KW-1185">Reference proteome</keyword>
<evidence type="ECO:0008006" key="9">
    <source>
        <dbReference type="Google" id="ProtNLM"/>
    </source>
</evidence>
<evidence type="ECO:0000256" key="4">
    <source>
        <dbReference type="PROSITE-ProRule" id="PRU00023"/>
    </source>
</evidence>
<feature type="domain" description="TANC1/2-like winged helix" evidence="6">
    <location>
        <begin position="600"/>
        <end position="751"/>
    </location>
</feature>
<evidence type="ECO:0000256" key="2">
    <source>
        <dbReference type="ARBA" id="ARBA00022737"/>
    </source>
</evidence>